<keyword evidence="1" id="KW-0614">Plasmid</keyword>
<evidence type="ECO:0000313" key="1">
    <source>
        <dbReference type="EMBL" id="QBM91354.1"/>
    </source>
</evidence>
<geneLocation type="plasmid" evidence="1">
    <name>pSa1423-90k</name>
</geneLocation>
<gene>
    <name evidence="1" type="ORF">NNIBIDOC_00021</name>
</gene>
<proteinExistence type="predicted"/>
<name>A0A482EU56_SALSP</name>
<protein>
    <submittedName>
        <fullName evidence="1">Uncharacterized protein</fullName>
    </submittedName>
</protein>
<organism evidence="1">
    <name type="scientific">Salmonella sp</name>
    <dbReference type="NCBI Taxonomy" id="599"/>
    <lineage>
        <taxon>Bacteria</taxon>
        <taxon>Pseudomonadati</taxon>
        <taxon>Pseudomonadota</taxon>
        <taxon>Gammaproteobacteria</taxon>
        <taxon>Enterobacterales</taxon>
        <taxon>Enterobacteriaceae</taxon>
        <taxon>Salmonella</taxon>
    </lineage>
</organism>
<dbReference type="AlphaFoldDB" id="A0A482EU56"/>
<sequence length="100" mass="11334">MGVARWITKALAHYRDGKIRTIDLAPGYCCYGLDCWLITVAPAVRETFVTKICSLIAMRFFNSQISAISINLRSALTFPIANHSRAISYCFRHVERCGYQ</sequence>
<dbReference type="EMBL" id="MK356557">
    <property type="protein sequence ID" value="QBM91354.1"/>
    <property type="molecule type" value="Genomic_DNA"/>
</dbReference>
<accession>A0A482EU56</accession>
<reference evidence="1" key="1">
    <citation type="submission" date="2019-01" db="EMBL/GenBank/DDBJ databases">
        <title>Salmonella strain 1423 plasmid sequences.</title>
        <authorList>
            <person name="Chen K."/>
            <person name="Chen S."/>
        </authorList>
    </citation>
    <scope>NUCLEOTIDE SEQUENCE</scope>
    <source>
        <strain evidence="1">Sa1423</strain>
        <plasmid evidence="1">pSa1423-90k</plasmid>
    </source>
</reference>